<evidence type="ECO:0000256" key="4">
    <source>
        <dbReference type="ARBA" id="ARBA00022723"/>
    </source>
</evidence>
<dbReference type="Pfam" id="PF04055">
    <property type="entry name" value="Radical_SAM"/>
    <property type="match status" value="1"/>
</dbReference>
<dbReference type="InterPro" id="IPR023885">
    <property type="entry name" value="4Fe4S-binding_SPASM_dom"/>
</dbReference>
<dbReference type="Gene3D" id="3.20.20.70">
    <property type="entry name" value="Aldolase class I"/>
    <property type="match status" value="2"/>
</dbReference>
<evidence type="ECO:0000256" key="3">
    <source>
        <dbReference type="ARBA" id="ARBA00022691"/>
    </source>
</evidence>
<keyword evidence="4" id="KW-0479">Metal-binding</keyword>
<protein>
    <submittedName>
        <fullName evidence="10">SPASM domain-containing protein</fullName>
    </submittedName>
</protein>
<gene>
    <name evidence="10" type="ORF">PO878_15330</name>
</gene>
<dbReference type="InterPro" id="IPR058240">
    <property type="entry name" value="rSAM_sf"/>
</dbReference>
<dbReference type="PROSITE" id="PS01305">
    <property type="entry name" value="MOAA_NIFB_PQQE"/>
    <property type="match status" value="1"/>
</dbReference>
<dbReference type="SUPFAM" id="SSF102114">
    <property type="entry name" value="Radical SAM enzymes"/>
    <property type="match status" value="2"/>
</dbReference>
<keyword evidence="5" id="KW-0560">Oxidoreductase</keyword>
<keyword evidence="2" id="KW-0004">4Fe-4S</keyword>
<organism evidence="10 11">
    <name type="scientific">Iamia majanohamensis</name>
    <dbReference type="NCBI Taxonomy" id="467976"/>
    <lineage>
        <taxon>Bacteria</taxon>
        <taxon>Bacillati</taxon>
        <taxon>Actinomycetota</taxon>
        <taxon>Acidimicrobiia</taxon>
        <taxon>Acidimicrobiales</taxon>
        <taxon>Iamiaceae</taxon>
        <taxon>Iamia</taxon>
    </lineage>
</organism>
<dbReference type="EMBL" id="CP116942">
    <property type="protein sequence ID" value="WCO65874.1"/>
    <property type="molecule type" value="Genomic_DNA"/>
</dbReference>
<dbReference type="GO" id="GO:0046872">
    <property type="term" value="F:metal ion binding"/>
    <property type="evidence" value="ECO:0007669"/>
    <property type="project" value="UniProtKB-KW"/>
</dbReference>
<evidence type="ECO:0000256" key="8">
    <source>
        <dbReference type="SAM" id="MobiDB-lite"/>
    </source>
</evidence>
<evidence type="ECO:0000256" key="1">
    <source>
        <dbReference type="ARBA" id="ARBA00001966"/>
    </source>
</evidence>
<evidence type="ECO:0000256" key="7">
    <source>
        <dbReference type="ARBA" id="ARBA00023014"/>
    </source>
</evidence>
<evidence type="ECO:0000259" key="9">
    <source>
        <dbReference type="PROSITE" id="PS51918"/>
    </source>
</evidence>
<dbReference type="InterPro" id="IPR050377">
    <property type="entry name" value="Radical_SAM_PqqE_MftC-like"/>
</dbReference>
<keyword evidence="3" id="KW-0949">S-adenosyl-L-methionine</keyword>
<dbReference type="Pfam" id="PF13186">
    <property type="entry name" value="SPASM"/>
    <property type="match status" value="1"/>
</dbReference>
<accession>A0AAF0BUY5</accession>
<sequence length="488" mass="53703">MRLAPLRLRPSGPPPAPMDRGRAIGHQAFYSACYAPFTSLHLEPSGNVKACCMNQWHSLGNVADSSLQEIWHGEPLRRLRAAVAERDLTLGCEQCASHASRGTPESAQMRVFDPYPAHDPDPAWPTNLELALSNTCNLQCVMCNGELSSSIRSQRERRAPLPQVYGERFFEELDEFLPHLDSVTFLGGEPFLARGPLRVMERLVDRGLSPACSVITNGTQLDDRVRRLVTTLPMHVSVSVDGVTRETLEGIRVGVDRDRLRAHVRELRSLVAGSGGGMALSFSLMRQNWHELGAVLAWADELDCDVYVVKVFDPGRFSLHHCDEVELAQVREALAREDRARGRQLGRNMETWREQLDWVDGLARRSEGVPVALGATPVAASPPAPVAGDGATVRTDGDMIITEVDQERGGLVGMDLTALRGQTMLDLQRALVARLGDLRSSEVAYRADGAQELVVQLEGEGAVTVLEVVMDVDVHGGHRWQLRVRPTS</sequence>
<dbReference type="InterPro" id="IPR007197">
    <property type="entry name" value="rSAM"/>
</dbReference>
<dbReference type="SFLD" id="SFLDS00029">
    <property type="entry name" value="Radical_SAM"/>
    <property type="match status" value="1"/>
</dbReference>
<dbReference type="PANTHER" id="PTHR11228:SF7">
    <property type="entry name" value="PQQA PEPTIDE CYCLASE"/>
    <property type="match status" value="1"/>
</dbReference>
<evidence type="ECO:0000256" key="5">
    <source>
        <dbReference type="ARBA" id="ARBA00023002"/>
    </source>
</evidence>
<keyword evidence="7" id="KW-0411">Iron-sulfur</keyword>
<dbReference type="GO" id="GO:0016491">
    <property type="term" value="F:oxidoreductase activity"/>
    <property type="evidence" value="ECO:0007669"/>
    <property type="project" value="UniProtKB-KW"/>
</dbReference>
<dbReference type="RefSeq" id="WP_272735400.1">
    <property type="nucleotide sequence ID" value="NZ_CP116942.1"/>
</dbReference>
<dbReference type="Proteomes" id="UP001216390">
    <property type="component" value="Chromosome"/>
</dbReference>
<feature type="region of interest" description="Disordered" evidence="8">
    <location>
        <begin position="1"/>
        <end position="20"/>
    </location>
</feature>
<feature type="domain" description="Radical SAM core" evidence="9">
    <location>
        <begin position="122"/>
        <end position="348"/>
    </location>
</feature>
<evidence type="ECO:0000313" key="11">
    <source>
        <dbReference type="Proteomes" id="UP001216390"/>
    </source>
</evidence>
<dbReference type="SFLD" id="SFLDG01067">
    <property type="entry name" value="SPASM/twitch_domain_containing"/>
    <property type="match status" value="1"/>
</dbReference>
<dbReference type="GO" id="GO:0051539">
    <property type="term" value="F:4 iron, 4 sulfur cluster binding"/>
    <property type="evidence" value="ECO:0007669"/>
    <property type="project" value="UniProtKB-KW"/>
</dbReference>
<evidence type="ECO:0000313" key="10">
    <source>
        <dbReference type="EMBL" id="WCO65874.1"/>
    </source>
</evidence>
<dbReference type="PROSITE" id="PS51918">
    <property type="entry name" value="RADICAL_SAM"/>
    <property type="match status" value="1"/>
</dbReference>
<comment type="cofactor">
    <cofactor evidence="1">
        <name>[4Fe-4S] cluster</name>
        <dbReference type="ChEBI" id="CHEBI:49883"/>
    </cofactor>
</comment>
<reference evidence="10" key="1">
    <citation type="submission" date="2023-01" db="EMBL/GenBank/DDBJ databases">
        <title>The diversity of Class Acidimicrobiia in South China Sea sediment environments and the proposal of Iamia marina sp. nov., a novel species of the genus Iamia.</title>
        <authorList>
            <person name="He Y."/>
            <person name="Tian X."/>
        </authorList>
    </citation>
    <scope>NUCLEOTIDE SEQUENCE</scope>
    <source>
        <strain evidence="10">DSM 19957</strain>
    </source>
</reference>
<dbReference type="PANTHER" id="PTHR11228">
    <property type="entry name" value="RADICAL SAM DOMAIN PROTEIN"/>
    <property type="match status" value="1"/>
</dbReference>
<dbReference type="CDD" id="cd21109">
    <property type="entry name" value="SPASM"/>
    <property type="match status" value="1"/>
</dbReference>
<dbReference type="AlphaFoldDB" id="A0AAF0BUY5"/>
<dbReference type="CDD" id="cd01335">
    <property type="entry name" value="Radical_SAM"/>
    <property type="match status" value="1"/>
</dbReference>
<name>A0AAF0BUY5_9ACTN</name>
<dbReference type="KEGG" id="ima:PO878_15330"/>
<keyword evidence="6" id="KW-0408">Iron</keyword>
<keyword evidence="11" id="KW-1185">Reference proteome</keyword>
<evidence type="ECO:0000256" key="6">
    <source>
        <dbReference type="ARBA" id="ARBA00023004"/>
    </source>
</evidence>
<proteinExistence type="predicted"/>
<dbReference type="InterPro" id="IPR013785">
    <property type="entry name" value="Aldolase_TIM"/>
</dbReference>
<evidence type="ECO:0000256" key="2">
    <source>
        <dbReference type="ARBA" id="ARBA00022485"/>
    </source>
</evidence>
<dbReference type="InterPro" id="IPR000385">
    <property type="entry name" value="MoaA_NifB_PqqE_Fe-S-bd_CS"/>
</dbReference>